<dbReference type="GeneID" id="29001598"/>
<keyword evidence="2" id="KW-0812">Transmembrane</keyword>
<dbReference type="EMBL" id="KV440974">
    <property type="protein sequence ID" value="OAD77644.1"/>
    <property type="molecule type" value="Genomic_DNA"/>
</dbReference>
<accession>A0A167PC36</accession>
<evidence type="ECO:0000256" key="1">
    <source>
        <dbReference type="SAM" id="MobiDB-lite"/>
    </source>
</evidence>
<evidence type="ECO:0000313" key="3">
    <source>
        <dbReference type="EMBL" id="OAD77644.1"/>
    </source>
</evidence>
<keyword evidence="4" id="KW-1185">Reference proteome</keyword>
<dbReference type="InParanoid" id="A0A167PC36"/>
<gene>
    <name evidence="3" type="ORF">PHYBLDRAFT_60772</name>
</gene>
<name>A0A167PC36_PHYB8</name>
<feature type="region of interest" description="Disordered" evidence="1">
    <location>
        <begin position="498"/>
        <end position="536"/>
    </location>
</feature>
<dbReference type="Proteomes" id="UP000077315">
    <property type="component" value="Unassembled WGS sequence"/>
</dbReference>
<dbReference type="AlphaFoldDB" id="A0A167PC36"/>
<protein>
    <submittedName>
        <fullName evidence="3">Uncharacterized protein</fullName>
    </submittedName>
</protein>
<evidence type="ECO:0000256" key="2">
    <source>
        <dbReference type="SAM" id="Phobius"/>
    </source>
</evidence>
<organism evidence="3 4">
    <name type="scientific">Phycomyces blakesleeanus (strain ATCC 8743b / DSM 1359 / FGSC 10004 / NBRC 33097 / NRRL 1555)</name>
    <dbReference type="NCBI Taxonomy" id="763407"/>
    <lineage>
        <taxon>Eukaryota</taxon>
        <taxon>Fungi</taxon>
        <taxon>Fungi incertae sedis</taxon>
        <taxon>Mucoromycota</taxon>
        <taxon>Mucoromycotina</taxon>
        <taxon>Mucoromycetes</taxon>
        <taxon>Mucorales</taxon>
        <taxon>Phycomycetaceae</taxon>
        <taxon>Phycomyces</taxon>
    </lineage>
</organism>
<evidence type="ECO:0000313" key="4">
    <source>
        <dbReference type="Proteomes" id="UP000077315"/>
    </source>
</evidence>
<sequence length="577" mass="64034">MNSITYNAFYAALMLYRIIIPILLFISMMFLETSSLPSFFGVTRYVRSRPFMKRVAPTPSPKESSEGASFARAFCVAARWVSLGLFPALDDSLVSKDEKITKESSSALLSEGQESIVELPSIKYSSLVEEDVLQAVEFCVPSETGLRGYIPHLLSIQRMESVIFTRVFPVKCTVGTDGEADTVLCSSVSTDITEICRKLSTTLLFNLSRDGKFSEDQRKLRSYTRMLDAMSDEETSLSTCNDLQNTSVAVSQDHCESVVSVKDLSDAEPHISVNHCQYNEICNSKPVTYTDAVPEYNLASQPAGEYFSFEQYAIQASFWAGYECPTVVDTCPMVPALDFWTPPAFKETFVQPTLEEFGGSCGEYSTNEYLMSMEIEEDLGWCEPMELDNPMDIIDDAVMSNVPFGRKHLAITLEPVLVDSFQDVIQTVRMGSNMNVPLTRMSWRVAEDHVQFAAEKVVSRQPSQAKNSGLGVSESVVVKIPEAGFKAPFPVAGLNGKKPEAVSLPSTRGMADSTARPEPTPDIKSKPSKGLNSNRVNLKDPEDLLKYALMFKSALSGLTKAYWETLFDYMPFVYSCN</sequence>
<proteinExistence type="predicted"/>
<dbReference type="RefSeq" id="XP_018295684.1">
    <property type="nucleotide sequence ID" value="XM_018440692.1"/>
</dbReference>
<dbReference type="VEuPathDB" id="FungiDB:PHYBLDRAFT_60772"/>
<feature type="transmembrane region" description="Helical" evidence="2">
    <location>
        <begin position="7"/>
        <end position="31"/>
    </location>
</feature>
<keyword evidence="2" id="KW-0472">Membrane</keyword>
<reference evidence="4" key="1">
    <citation type="submission" date="2015-06" db="EMBL/GenBank/DDBJ databases">
        <title>Expansion of signal transduction pathways in fungi by whole-genome duplication.</title>
        <authorList>
            <consortium name="DOE Joint Genome Institute"/>
            <person name="Corrochano L.M."/>
            <person name="Kuo A."/>
            <person name="Marcet-Houben M."/>
            <person name="Polaino S."/>
            <person name="Salamov A."/>
            <person name="Villalobos J.M."/>
            <person name="Alvarez M.I."/>
            <person name="Avalos J."/>
            <person name="Benito E.P."/>
            <person name="Benoit I."/>
            <person name="Burger G."/>
            <person name="Camino L.P."/>
            <person name="Canovas D."/>
            <person name="Cerda-Olmedo E."/>
            <person name="Cheng J.-F."/>
            <person name="Dominguez A."/>
            <person name="Elias M."/>
            <person name="Eslava A.P."/>
            <person name="Glaser F."/>
            <person name="Grimwood J."/>
            <person name="Gutierrez G."/>
            <person name="Heitman J."/>
            <person name="Henrissat B."/>
            <person name="Iturriaga E.A."/>
            <person name="Lang B.F."/>
            <person name="Lavin J.L."/>
            <person name="Lee S."/>
            <person name="Li W."/>
            <person name="Lindquist E."/>
            <person name="Lopez-Garcia S."/>
            <person name="Luque E.M."/>
            <person name="Marcos A.T."/>
            <person name="Martin J."/>
            <person name="McCluskey K."/>
            <person name="Medina H.R."/>
            <person name="Miralles-Duran A."/>
            <person name="Miyazaki A."/>
            <person name="Munoz-Torres E."/>
            <person name="Oguiza J.A."/>
            <person name="Ohm R."/>
            <person name="Olmedo M."/>
            <person name="Orejas M."/>
            <person name="Ortiz-Castellanos L."/>
            <person name="Pisabarro A.G."/>
            <person name="Rodriguez-Romero J."/>
            <person name="Ruiz-Herrera J."/>
            <person name="Ruiz-Vazquez R."/>
            <person name="Sanz C."/>
            <person name="Schackwitz W."/>
            <person name="Schmutz J."/>
            <person name="Shahriari M."/>
            <person name="Shelest E."/>
            <person name="Silva-Franco F."/>
            <person name="Soanes D."/>
            <person name="Syed K."/>
            <person name="Tagua V.G."/>
            <person name="Talbot N.J."/>
            <person name="Thon M."/>
            <person name="De vries R.P."/>
            <person name="Wiebenga A."/>
            <person name="Yadav J.S."/>
            <person name="Braun E.L."/>
            <person name="Baker S."/>
            <person name="Garre V."/>
            <person name="Horwitz B."/>
            <person name="Torres-Martinez S."/>
            <person name="Idnurm A."/>
            <person name="Herrera-Estrella A."/>
            <person name="Gabaldon T."/>
            <person name="Grigoriev I.V."/>
        </authorList>
    </citation>
    <scope>NUCLEOTIDE SEQUENCE [LARGE SCALE GENOMIC DNA]</scope>
    <source>
        <strain evidence="4">NRRL 1555(-)</strain>
    </source>
</reference>
<keyword evidence="2" id="KW-1133">Transmembrane helix</keyword>